<dbReference type="GO" id="GO:0005886">
    <property type="term" value="C:plasma membrane"/>
    <property type="evidence" value="ECO:0007669"/>
    <property type="project" value="UniProtKB-SubCell"/>
</dbReference>
<dbReference type="EC" id="2.3.1.269" evidence="8"/>
<comment type="subcellular location">
    <subcellularLocation>
        <location evidence="1 8">Cell membrane</location>
        <topology evidence="1 8">Multi-pass membrane protein</topology>
    </subcellularLocation>
</comment>
<dbReference type="Proteomes" id="UP000265614">
    <property type="component" value="Unassembled WGS sequence"/>
</dbReference>
<organism evidence="10 11">
    <name type="scientific">Vallicoccus soli</name>
    <dbReference type="NCBI Taxonomy" id="2339232"/>
    <lineage>
        <taxon>Bacteria</taxon>
        <taxon>Bacillati</taxon>
        <taxon>Actinomycetota</taxon>
        <taxon>Actinomycetes</taxon>
        <taxon>Motilibacterales</taxon>
        <taxon>Vallicoccaceae</taxon>
        <taxon>Vallicoccus</taxon>
    </lineage>
</organism>
<dbReference type="InterPro" id="IPR036526">
    <property type="entry name" value="C-N_Hydrolase_sf"/>
</dbReference>
<dbReference type="CDD" id="cd07571">
    <property type="entry name" value="ALP_N-acyl_transferase"/>
    <property type="match status" value="1"/>
</dbReference>
<accession>A0A3A3ZDS3</accession>
<proteinExistence type="inferred from homology"/>
<dbReference type="Pfam" id="PF20154">
    <property type="entry name" value="LNT_N"/>
    <property type="match status" value="1"/>
</dbReference>
<feature type="transmembrane region" description="Helical" evidence="8">
    <location>
        <begin position="138"/>
        <end position="164"/>
    </location>
</feature>
<dbReference type="PROSITE" id="PS50263">
    <property type="entry name" value="CN_HYDROLASE"/>
    <property type="match status" value="1"/>
</dbReference>
<comment type="similarity">
    <text evidence="8">Belongs to the CN hydrolase family. Apolipoprotein N-acyltransferase subfamily.</text>
</comment>
<keyword evidence="3 8" id="KW-0808">Transferase</keyword>
<keyword evidence="10" id="KW-0449">Lipoprotein</keyword>
<feature type="transmembrane region" description="Helical" evidence="8">
    <location>
        <begin position="176"/>
        <end position="195"/>
    </location>
</feature>
<gene>
    <name evidence="8 10" type="primary">lnt</name>
    <name evidence="10" type="ORF">D5H78_17285</name>
</gene>
<dbReference type="SUPFAM" id="SSF56317">
    <property type="entry name" value="Carbon-nitrogen hydrolase"/>
    <property type="match status" value="1"/>
</dbReference>
<comment type="catalytic activity">
    <reaction evidence="8">
        <text>N-terminal S-1,2-diacyl-sn-glyceryl-L-cysteinyl-[lipoprotein] + a glycerophospholipid = N-acyl-S-1,2-diacyl-sn-glyceryl-L-cysteinyl-[lipoprotein] + a 2-acyl-sn-glycero-3-phospholipid + H(+)</text>
        <dbReference type="Rhea" id="RHEA:48228"/>
        <dbReference type="Rhea" id="RHEA-COMP:14681"/>
        <dbReference type="Rhea" id="RHEA-COMP:14684"/>
        <dbReference type="ChEBI" id="CHEBI:15378"/>
        <dbReference type="ChEBI" id="CHEBI:136912"/>
        <dbReference type="ChEBI" id="CHEBI:140656"/>
        <dbReference type="ChEBI" id="CHEBI:140657"/>
        <dbReference type="ChEBI" id="CHEBI:140660"/>
        <dbReference type="EC" id="2.3.1.269"/>
    </reaction>
</comment>
<dbReference type="Gene3D" id="3.60.110.10">
    <property type="entry name" value="Carbon-nitrogen hydrolase"/>
    <property type="match status" value="1"/>
</dbReference>
<dbReference type="GO" id="GO:0042158">
    <property type="term" value="P:lipoprotein biosynthetic process"/>
    <property type="evidence" value="ECO:0007669"/>
    <property type="project" value="UniProtKB-UniRule"/>
</dbReference>
<dbReference type="UniPathway" id="UPA00666"/>
<name>A0A3A3ZDS3_9ACTN</name>
<keyword evidence="11" id="KW-1185">Reference proteome</keyword>
<evidence type="ECO:0000256" key="2">
    <source>
        <dbReference type="ARBA" id="ARBA00022475"/>
    </source>
</evidence>
<evidence type="ECO:0000256" key="4">
    <source>
        <dbReference type="ARBA" id="ARBA00022692"/>
    </source>
</evidence>
<evidence type="ECO:0000256" key="7">
    <source>
        <dbReference type="ARBA" id="ARBA00023315"/>
    </source>
</evidence>
<dbReference type="InterPro" id="IPR004563">
    <property type="entry name" value="Apolipo_AcylTrfase"/>
</dbReference>
<dbReference type="InterPro" id="IPR003010">
    <property type="entry name" value="C-N_Hydrolase"/>
</dbReference>
<dbReference type="AlphaFoldDB" id="A0A3A3ZDS3"/>
<comment type="pathway">
    <text evidence="8">Protein modification; lipoprotein biosynthesis (N-acyl transfer).</text>
</comment>
<feature type="transmembrane region" description="Helical" evidence="8">
    <location>
        <begin position="47"/>
        <end position="65"/>
    </location>
</feature>
<keyword evidence="4 8" id="KW-0812">Transmembrane</keyword>
<dbReference type="PANTHER" id="PTHR38686:SF1">
    <property type="entry name" value="APOLIPOPROTEIN N-ACYLTRANSFERASE"/>
    <property type="match status" value="1"/>
</dbReference>
<evidence type="ECO:0000256" key="3">
    <source>
        <dbReference type="ARBA" id="ARBA00022679"/>
    </source>
</evidence>
<evidence type="ECO:0000259" key="9">
    <source>
        <dbReference type="PROSITE" id="PS50263"/>
    </source>
</evidence>
<protein>
    <recommendedName>
        <fullName evidence="8">Apolipoprotein N-acyltransferase</fullName>
        <shortName evidence="8">ALP N-acyltransferase</shortName>
        <ecNumber evidence="8">2.3.1.269</ecNumber>
    </recommendedName>
</protein>
<dbReference type="GO" id="GO:0016410">
    <property type="term" value="F:N-acyltransferase activity"/>
    <property type="evidence" value="ECO:0007669"/>
    <property type="project" value="UniProtKB-UniRule"/>
</dbReference>
<feature type="domain" description="CN hydrolase" evidence="9">
    <location>
        <begin position="205"/>
        <end position="458"/>
    </location>
</feature>
<feature type="transmembrane region" description="Helical" evidence="8">
    <location>
        <begin position="71"/>
        <end position="93"/>
    </location>
</feature>
<keyword evidence="2 8" id="KW-1003">Cell membrane</keyword>
<keyword evidence="6 8" id="KW-0472">Membrane</keyword>
<evidence type="ECO:0000256" key="6">
    <source>
        <dbReference type="ARBA" id="ARBA00023136"/>
    </source>
</evidence>
<dbReference type="NCBIfam" id="TIGR00546">
    <property type="entry name" value="lnt"/>
    <property type="match status" value="1"/>
</dbReference>
<keyword evidence="7 8" id="KW-0012">Acyltransferase</keyword>
<sequence length="507" mass="51981">MRLLAAAGTGAALTLAFPPYDLWWVASLCVAALALLTRGATPRRGALLGLLAGLGFFVPLLHWSGVYVGPVPWLVLAAVQALYLVPLGAASALVQRLPAWPLWVAALWVGQEALRTRWPYGGFPWGRLAFSQADAPTLGLAAAGGAPLVTAAVALAGALLAAAVLALRGARPARGAAAGAGALAAVLAGLAVPVLQPAPADGPTVRVALVQGGVPRLGLDFNAQRQAVLRNHVDATRRLAADVRAGRVPAPDLVVWPENASDVDPFRDPSAAALISGAVDDVGVPVLVGTLVGAGPDHVENTGVVWTPGEGPGERYVKQHPVPFAEYIPLREVARVFSDDVDRVGRDMVAGDRTGVLQVGPATVADVICFETGYDGLVRDAVAGGGQVVVVQTNNATFGRTPQTEQQLVMTRLRAVEHARTGLVVATSGVSAVIAPDGAVLDRAEVFTAETLHAEVPLSSTLTLATRAGAWPELALTLAGLAALAAAAAPALPVLPALAARRARGRR</sequence>
<feature type="transmembrane region" description="Helical" evidence="8">
    <location>
        <begin position="22"/>
        <end position="40"/>
    </location>
</feature>
<evidence type="ECO:0000256" key="5">
    <source>
        <dbReference type="ARBA" id="ARBA00022989"/>
    </source>
</evidence>
<dbReference type="Pfam" id="PF00795">
    <property type="entry name" value="CN_hydrolase"/>
    <property type="match status" value="1"/>
</dbReference>
<reference evidence="10 11" key="1">
    <citation type="submission" date="2018-09" db="EMBL/GenBank/DDBJ databases">
        <title>YIM 75000 draft genome.</title>
        <authorList>
            <person name="Tang S."/>
            <person name="Feng Y."/>
        </authorList>
    </citation>
    <scope>NUCLEOTIDE SEQUENCE [LARGE SCALE GENOMIC DNA]</scope>
    <source>
        <strain evidence="10 11">YIM 75000</strain>
    </source>
</reference>
<feature type="transmembrane region" description="Helical" evidence="8">
    <location>
        <begin position="474"/>
        <end position="499"/>
    </location>
</feature>
<comment type="function">
    <text evidence="8">Catalyzes the phospholipid dependent N-acylation of the N-terminal cysteine of apolipoprotein, the last step in lipoprotein maturation.</text>
</comment>
<dbReference type="PANTHER" id="PTHR38686">
    <property type="entry name" value="APOLIPOPROTEIN N-ACYLTRANSFERASE"/>
    <property type="match status" value="1"/>
</dbReference>
<evidence type="ECO:0000313" key="11">
    <source>
        <dbReference type="Proteomes" id="UP000265614"/>
    </source>
</evidence>
<dbReference type="HAMAP" id="MF_01148">
    <property type="entry name" value="Lnt"/>
    <property type="match status" value="1"/>
</dbReference>
<comment type="caution">
    <text evidence="10">The sequence shown here is derived from an EMBL/GenBank/DDBJ whole genome shotgun (WGS) entry which is preliminary data.</text>
</comment>
<dbReference type="InterPro" id="IPR045378">
    <property type="entry name" value="LNT_N"/>
</dbReference>
<evidence type="ECO:0000256" key="8">
    <source>
        <dbReference type="HAMAP-Rule" id="MF_01148"/>
    </source>
</evidence>
<dbReference type="EMBL" id="QZEZ01000010">
    <property type="protein sequence ID" value="RJK93196.1"/>
    <property type="molecule type" value="Genomic_DNA"/>
</dbReference>
<keyword evidence="5 8" id="KW-1133">Transmembrane helix</keyword>
<dbReference type="OrthoDB" id="9804277at2"/>
<evidence type="ECO:0000256" key="1">
    <source>
        <dbReference type="ARBA" id="ARBA00004651"/>
    </source>
</evidence>
<evidence type="ECO:0000313" key="10">
    <source>
        <dbReference type="EMBL" id="RJK93196.1"/>
    </source>
</evidence>